<evidence type="ECO:0000256" key="2">
    <source>
        <dbReference type="ARBA" id="ARBA00022692"/>
    </source>
</evidence>
<evidence type="ECO:0000256" key="1">
    <source>
        <dbReference type="ARBA" id="ARBA00004141"/>
    </source>
</evidence>
<keyword evidence="3 5" id="KW-1133">Transmembrane helix</keyword>
<name>A0A3M8LPG4_9MICO</name>
<comment type="subcellular location">
    <subcellularLocation>
        <location evidence="1">Membrane</location>
        <topology evidence="1">Multi-pass membrane protein</topology>
    </subcellularLocation>
</comment>
<dbReference type="Proteomes" id="UP000279859">
    <property type="component" value="Unassembled WGS sequence"/>
</dbReference>
<evidence type="ECO:0000256" key="4">
    <source>
        <dbReference type="ARBA" id="ARBA00023136"/>
    </source>
</evidence>
<gene>
    <name evidence="7" type="ORF">EEJ31_00950</name>
</gene>
<feature type="transmembrane region" description="Helical" evidence="5">
    <location>
        <begin position="41"/>
        <end position="58"/>
    </location>
</feature>
<evidence type="ECO:0000313" key="8">
    <source>
        <dbReference type="Proteomes" id="UP000279859"/>
    </source>
</evidence>
<keyword evidence="4 5" id="KW-0472">Membrane</keyword>
<dbReference type="InterPro" id="IPR007016">
    <property type="entry name" value="O-antigen_ligase-rel_domated"/>
</dbReference>
<dbReference type="GO" id="GO:0016020">
    <property type="term" value="C:membrane"/>
    <property type="evidence" value="ECO:0007669"/>
    <property type="project" value="UniProtKB-SubCell"/>
</dbReference>
<feature type="transmembrane region" description="Helical" evidence="5">
    <location>
        <begin position="219"/>
        <end position="236"/>
    </location>
</feature>
<proteinExistence type="predicted"/>
<evidence type="ECO:0000256" key="5">
    <source>
        <dbReference type="SAM" id="Phobius"/>
    </source>
</evidence>
<accession>A0A3M8LPG4</accession>
<sequence>MFVWFPAWWLLGLGEMAWIPLSFAMVFYLVRRGRIEVPRGFGIWLLFMVWMVCSGIGIDTSGRLIGFVYRALLYLVTTIVFVYVYNARLRLTPRYVGGVLTVFWLITMVGGFIGVLFPLLSFTTPLAMVLPQPLLDNELVHEMAVRQVTQYNPDSWLQIDPRPSAPFLYTNGWGNVYSMLTPIVIGYMVAVRRERRFWFLLLALPVSLVPALLTLNRGMLIGLALALAYVTVRFVLRGNLRAILALLGLALVVGVVFMTVPVAQRITDRLAVSSTTADRASLYDETFQRTLESPLFGYGAPRPSLKEGAPSVGTQGQMWMVLFSHGFPGLAFFMGWLVWAYLRTLHRWDPLGLACNTALLVVVVESSYYGILTAGLTIAMIAAALALPRSEPPLDVPTSRAILKNTRNERAVPIH</sequence>
<feature type="transmembrane region" description="Helical" evidence="5">
    <location>
        <begin position="197"/>
        <end position="213"/>
    </location>
</feature>
<organism evidence="7 8">
    <name type="scientific">Cryobacterium tepidiphilum</name>
    <dbReference type="NCBI Taxonomy" id="2486026"/>
    <lineage>
        <taxon>Bacteria</taxon>
        <taxon>Bacillati</taxon>
        <taxon>Actinomycetota</taxon>
        <taxon>Actinomycetes</taxon>
        <taxon>Micrococcales</taxon>
        <taxon>Microbacteriaceae</taxon>
        <taxon>Cryobacterium</taxon>
    </lineage>
</organism>
<evidence type="ECO:0000256" key="3">
    <source>
        <dbReference type="ARBA" id="ARBA00022989"/>
    </source>
</evidence>
<dbReference type="EMBL" id="RDSR01000001">
    <property type="protein sequence ID" value="RNE67373.1"/>
    <property type="molecule type" value="Genomic_DNA"/>
</dbReference>
<evidence type="ECO:0000259" key="6">
    <source>
        <dbReference type="Pfam" id="PF04932"/>
    </source>
</evidence>
<feature type="transmembrane region" description="Helical" evidence="5">
    <location>
        <begin position="354"/>
        <end position="387"/>
    </location>
</feature>
<comment type="caution">
    <text evidence="7">The sequence shown here is derived from an EMBL/GenBank/DDBJ whole genome shotgun (WGS) entry which is preliminary data.</text>
</comment>
<feature type="domain" description="O-antigen ligase-related" evidence="6">
    <location>
        <begin position="207"/>
        <end position="334"/>
    </location>
</feature>
<feature type="transmembrane region" description="Helical" evidence="5">
    <location>
        <begin position="6"/>
        <end position="29"/>
    </location>
</feature>
<reference evidence="7 8" key="1">
    <citation type="submission" date="2018-11" db="EMBL/GenBank/DDBJ databases">
        <title>Cryobacterium sp. nov., isolated from rhizosphere soil of lettuce.</title>
        <authorList>
            <person name="Wang Y."/>
        </authorList>
    </citation>
    <scope>NUCLEOTIDE SEQUENCE [LARGE SCALE GENOMIC DNA]</scope>
    <source>
        <strain evidence="7 8">NEAU-85</strain>
    </source>
</reference>
<keyword evidence="2 5" id="KW-0812">Transmembrane</keyword>
<feature type="transmembrane region" description="Helical" evidence="5">
    <location>
        <begin position="172"/>
        <end position="190"/>
    </location>
</feature>
<feature type="transmembrane region" description="Helical" evidence="5">
    <location>
        <begin position="318"/>
        <end position="342"/>
    </location>
</feature>
<keyword evidence="8" id="KW-1185">Reference proteome</keyword>
<feature type="transmembrane region" description="Helical" evidence="5">
    <location>
        <begin position="243"/>
        <end position="263"/>
    </location>
</feature>
<evidence type="ECO:0000313" key="7">
    <source>
        <dbReference type="EMBL" id="RNE67373.1"/>
    </source>
</evidence>
<protein>
    <recommendedName>
        <fullName evidence="6">O-antigen ligase-related domain-containing protein</fullName>
    </recommendedName>
</protein>
<dbReference type="AlphaFoldDB" id="A0A3M8LPG4"/>
<feature type="transmembrane region" description="Helical" evidence="5">
    <location>
        <begin position="97"/>
        <end position="120"/>
    </location>
</feature>
<dbReference type="Pfam" id="PF04932">
    <property type="entry name" value="Wzy_C"/>
    <property type="match status" value="1"/>
</dbReference>
<feature type="transmembrane region" description="Helical" evidence="5">
    <location>
        <begin position="64"/>
        <end position="85"/>
    </location>
</feature>